<sequence length="78" mass="8583">MNITLDLRPALGEQSINKLKDTIARLGPNDGLTLVLDAADAHEADRLTEELRMHGFDYYAKGAAGKAYSIIAERQLLQ</sequence>
<evidence type="ECO:0000313" key="1">
    <source>
        <dbReference type="EMBL" id="KNZ68587.1"/>
    </source>
</evidence>
<name>A0A0L6VZ36_9FIRM</name>
<dbReference type="AlphaFoldDB" id="A0A0L6VZ36"/>
<proteinExistence type="predicted"/>
<evidence type="ECO:0000313" key="2">
    <source>
        <dbReference type="Proteomes" id="UP000037175"/>
    </source>
</evidence>
<gene>
    <name evidence="1" type="ORF">Tfer_2839</name>
</gene>
<dbReference type="EMBL" id="LGTE01000026">
    <property type="protein sequence ID" value="KNZ68587.1"/>
    <property type="molecule type" value="Genomic_DNA"/>
</dbReference>
<organism evidence="1 2">
    <name type="scientific">Thermincola ferriacetica</name>
    <dbReference type="NCBI Taxonomy" id="281456"/>
    <lineage>
        <taxon>Bacteria</taxon>
        <taxon>Bacillati</taxon>
        <taxon>Bacillota</taxon>
        <taxon>Clostridia</taxon>
        <taxon>Eubacteriales</taxon>
        <taxon>Thermincolaceae</taxon>
        <taxon>Thermincola</taxon>
    </lineage>
</organism>
<reference evidence="2" key="1">
    <citation type="submission" date="2015-07" db="EMBL/GenBank/DDBJ databases">
        <title>Complete Genome of Thermincola ferriacetica strain Z-0001T.</title>
        <authorList>
            <person name="Lusk B."/>
            <person name="Badalamenti J.P."/>
            <person name="Parameswaran P."/>
            <person name="Bond D.R."/>
            <person name="Torres C.I."/>
        </authorList>
    </citation>
    <scope>NUCLEOTIDE SEQUENCE [LARGE SCALE GENOMIC DNA]</scope>
    <source>
        <strain evidence="2">Z-0001</strain>
    </source>
</reference>
<dbReference type="RefSeq" id="WP_052218830.1">
    <property type="nucleotide sequence ID" value="NZ_LGTE01000026.1"/>
</dbReference>
<protein>
    <submittedName>
        <fullName evidence="1">Uncharacterized protein</fullName>
    </submittedName>
</protein>
<accession>A0A0L6VZ36</accession>
<keyword evidence="2" id="KW-1185">Reference proteome</keyword>
<comment type="caution">
    <text evidence="1">The sequence shown here is derived from an EMBL/GenBank/DDBJ whole genome shotgun (WGS) entry which is preliminary data.</text>
</comment>
<dbReference type="Proteomes" id="UP000037175">
    <property type="component" value="Unassembled WGS sequence"/>
</dbReference>